<dbReference type="InterPro" id="IPR017853">
    <property type="entry name" value="GH"/>
</dbReference>
<dbReference type="EMBL" id="FNOP01000005">
    <property type="protein sequence ID" value="SDW75692.1"/>
    <property type="molecule type" value="Genomic_DNA"/>
</dbReference>
<gene>
    <name evidence="3" type="ORF">SAMN05216495_10595</name>
</gene>
<comment type="caution">
    <text evidence="3">The sequence shown here is derived from an EMBL/GenBank/DDBJ whole genome shotgun (WGS) entry which is preliminary data.</text>
</comment>
<dbReference type="PANTHER" id="PTHR38435">
    <property type="match status" value="1"/>
</dbReference>
<accession>A0A1H2W4V1</accession>
<dbReference type="InterPro" id="IPR043797">
    <property type="entry name" value="MupG_N"/>
</dbReference>
<dbReference type="InterPro" id="IPR029000">
    <property type="entry name" value="Cyclophilin-like_dom_sf"/>
</dbReference>
<dbReference type="InterPro" id="IPR008589">
    <property type="entry name" value="MupG"/>
</dbReference>
<proteinExistence type="predicted"/>
<dbReference type="RefSeq" id="WP_083337374.1">
    <property type="nucleotide sequence ID" value="NZ_FNOP01000005.1"/>
</dbReference>
<dbReference type="SUPFAM" id="SSF50891">
    <property type="entry name" value="Cyclophilin-like"/>
    <property type="match status" value="1"/>
</dbReference>
<dbReference type="InterPro" id="IPR013785">
    <property type="entry name" value="Aldolase_TIM"/>
</dbReference>
<evidence type="ECO:0000313" key="4">
    <source>
        <dbReference type="Proteomes" id="UP000182379"/>
    </source>
</evidence>
<dbReference type="PANTHER" id="PTHR38435:SF2">
    <property type="entry name" value="DUF871 DOMAIN-CONTAINING PROTEIN"/>
    <property type="match status" value="1"/>
</dbReference>
<dbReference type="AlphaFoldDB" id="A0A1H2W4V1"/>
<dbReference type="InterPro" id="IPR043894">
    <property type="entry name" value="MupG_C"/>
</dbReference>
<dbReference type="SUPFAM" id="SSF51445">
    <property type="entry name" value="(Trans)glycosidases"/>
    <property type="match status" value="1"/>
</dbReference>
<dbReference type="Pfam" id="PF19200">
    <property type="entry name" value="MupG_N"/>
    <property type="match status" value="1"/>
</dbReference>
<evidence type="ECO:0000259" key="2">
    <source>
        <dbReference type="Pfam" id="PF19200"/>
    </source>
</evidence>
<organism evidence="3 4">
    <name type="scientific">Acidaminococcus fermentans</name>
    <dbReference type="NCBI Taxonomy" id="905"/>
    <lineage>
        <taxon>Bacteria</taxon>
        <taxon>Bacillati</taxon>
        <taxon>Bacillota</taxon>
        <taxon>Negativicutes</taxon>
        <taxon>Acidaminococcales</taxon>
        <taxon>Acidaminococcaceae</taxon>
        <taxon>Acidaminococcus</taxon>
    </lineage>
</organism>
<evidence type="ECO:0008006" key="5">
    <source>
        <dbReference type="Google" id="ProtNLM"/>
    </source>
</evidence>
<evidence type="ECO:0000313" key="3">
    <source>
        <dbReference type="EMBL" id="SDW75692.1"/>
    </source>
</evidence>
<name>A0A1H2W4V1_ACIFE</name>
<protein>
    <recommendedName>
        <fullName evidence="5">DUF871 domain-containing protein</fullName>
    </recommendedName>
</protein>
<feature type="domain" description="6-phospho-N-acetylmuramidase C-terminal" evidence="1">
    <location>
        <begin position="248"/>
        <end position="345"/>
    </location>
</feature>
<feature type="domain" description="6-phospho-N-acetylmuramidase N-terminal" evidence="2">
    <location>
        <begin position="7"/>
        <end position="226"/>
    </location>
</feature>
<dbReference type="Gene3D" id="2.40.100.10">
    <property type="entry name" value="Cyclophilin-like"/>
    <property type="match status" value="1"/>
</dbReference>
<dbReference type="Proteomes" id="UP000182379">
    <property type="component" value="Unassembled WGS sequence"/>
</dbReference>
<evidence type="ECO:0000259" key="1">
    <source>
        <dbReference type="Pfam" id="PF05913"/>
    </source>
</evidence>
<sequence>MTKLTKGISLYPGLGRPLEENLRRLEEAAELGITRLFLSFHIPETDPAAFDREVEPLLRRARSLGLETVGDLVPGRPVPEDLTFLRLDDGYTPEAMAALQKKYPDRTLVLNASALTEDQLEALGRQGVDLGRVAALHNFYPHPHTGLSEEYLHRQNRLFHRYGIPVGAFAASQSGKRGPLGEGLPTLEQDRHRSVSLAARQLAALGTDGIYIGDDGPDRQELEALARVSGEVLELTLQVWEDRPLYGILAGHVYETRPDEAEEVIRTVNSRALWKDVEIPEYPFRRCHAGDVTLDNLLYGRYAGELEICKTELPADRRVDVLGRIPEEERFLLRYLKGGKKFRFRVVEMNPRSSGI</sequence>
<dbReference type="Gene3D" id="3.20.20.70">
    <property type="entry name" value="Aldolase class I"/>
    <property type="match status" value="1"/>
</dbReference>
<dbReference type="Pfam" id="PF05913">
    <property type="entry name" value="MupG_C"/>
    <property type="match status" value="1"/>
</dbReference>
<reference evidence="3 4" key="1">
    <citation type="submission" date="2016-10" db="EMBL/GenBank/DDBJ databases">
        <authorList>
            <person name="Varghese N."/>
            <person name="Submissions S."/>
        </authorList>
    </citation>
    <scope>NUCLEOTIDE SEQUENCE [LARGE SCALE GENOMIC DNA]</scope>
    <source>
        <strain evidence="3 4">WCC6</strain>
    </source>
</reference>